<reference evidence="1" key="1">
    <citation type="journal article" date="2023" name="Science">
        <title>Genome structures resolve the early diversification of teleost fishes.</title>
        <authorList>
            <person name="Parey E."/>
            <person name="Louis A."/>
            <person name="Montfort J."/>
            <person name="Bouchez O."/>
            <person name="Roques C."/>
            <person name="Iampietro C."/>
            <person name="Lluch J."/>
            <person name="Castinel A."/>
            <person name="Donnadieu C."/>
            <person name="Desvignes T."/>
            <person name="Floi Bucao C."/>
            <person name="Jouanno E."/>
            <person name="Wen M."/>
            <person name="Mejri S."/>
            <person name="Dirks R."/>
            <person name="Jansen H."/>
            <person name="Henkel C."/>
            <person name="Chen W.J."/>
            <person name="Zahm M."/>
            <person name="Cabau C."/>
            <person name="Klopp C."/>
            <person name="Thompson A.W."/>
            <person name="Robinson-Rechavi M."/>
            <person name="Braasch I."/>
            <person name="Lecointre G."/>
            <person name="Bobe J."/>
            <person name="Postlethwait J.H."/>
            <person name="Berthelot C."/>
            <person name="Roest Crollius H."/>
            <person name="Guiguen Y."/>
        </authorList>
    </citation>
    <scope>NUCLEOTIDE SEQUENCE</scope>
    <source>
        <strain evidence="1">WJC10195</strain>
    </source>
</reference>
<proteinExistence type="predicted"/>
<sequence>MFGRTPLLSRRQMKVCPGVLNGHRGLAGSAADAEDTLSEAEGCQLSASLHRGQKSLWPCAEAARFSGFIWRKLARAYNINTNNVENGGYERRRGAPPWPVARPPARTVPPALRFPRPPSHTAIGFHCGAASCGNESSPWRRAWETVLLSTRGEAA</sequence>
<evidence type="ECO:0000313" key="2">
    <source>
        <dbReference type="Proteomes" id="UP001152622"/>
    </source>
</evidence>
<keyword evidence="2" id="KW-1185">Reference proteome</keyword>
<accession>A0A9Q1FDD7</accession>
<name>A0A9Q1FDD7_SYNKA</name>
<organism evidence="1 2">
    <name type="scientific">Synaphobranchus kaupii</name>
    <name type="common">Kaup's arrowtooth eel</name>
    <dbReference type="NCBI Taxonomy" id="118154"/>
    <lineage>
        <taxon>Eukaryota</taxon>
        <taxon>Metazoa</taxon>
        <taxon>Chordata</taxon>
        <taxon>Craniata</taxon>
        <taxon>Vertebrata</taxon>
        <taxon>Euteleostomi</taxon>
        <taxon>Actinopterygii</taxon>
        <taxon>Neopterygii</taxon>
        <taxon>Teleostei</taxon>
        <taxon>Anguilliformes</taxon>
        <taxon>Synaphobranchidae</taxon>
        <taxon>Synaphobranchus</taxon>
    </lineage>
</organism>
<protein>
    <submittedName>
        <fullName evidence="1">Uncharacterized protein</fullName>
    </submittedName>
</protein>
<comment type="caution">
    <text evidence="1">The sequence shown here is derived from an EMBL/GenBank/DDBJ whole genome shotgun (WGS) entry which is preliminary data.</text>
</comment>
<dbReference type="EMBL" id="JAINUF010000006">
    <property type="protein sequence ID" value="KAJ8355948.1"/>
    <property type="molecule type" value="Genomic_DNA"/>
</dbReference>
<dbReference type="Proteomes" id="UP001152622">
    <property type="component" value="Chromosome 6"/>
</dbReference>
<evidence type="ECO:0000313" key="1">
    <source>
        <dbReference type="EMBL" id="KAJ8355948.1"/>
    </source>
</evidence>
<dbReference type="AlphaFoldDB" id="A0A9Q1FDD7"/>
<gene>
    <name evidence="1" type="ORF">SKAU_G00187420</name>
</gene>